<evidence type="ECO:0000256" key="5">
    <source>
        <dbReference type="ARBA" id="ARBA00022842"/>
    </source>
</evidence>
<name>A0A0L0HU43_SPIPD</name>
<proteinExistence type="predicted"/>
<evidence type="ECO:0000313" key="9">
    <source>
        <dbReference type="Proteomes" id="UP000053201"/>
    </source>
</evidence>
<dbReference type="InterPro" id="IPR039121">
    <property type="entry name" value="NUDT19"/>
</dbReference>
<keyword evidence="4" id="KW-0378">Hydrolase</keyword>
<dbReference type="CDD" id="cd18870">
    <property type="entry name" value="NUDIX_AcylCoAdiphos_Nudt19"/>
    <property type="match status" value="1"/>
</dbReference>
<dbReference type="EMBL" id="KQ257450">
    <property type="protein sequence ID" value="KND04876.1"/>
    <property type="molecule type" value="Genomic_DNA"/>
</dbReference>
<feature type="domain" description="Nudix hydrolase" evidence="7">
    <location>
        <begin position="17"/>
        <end position="222"/>
    </location>
</feature>
<dbReference type="Proteomes" id="UP000053201">
    <property type="component" value="Unassembled WGS sequence"/>
</dbReference>
<dbReference type="GeneID" id="27684294"/>
<protein>
    <recommendedName>
        <fullName evidence="7">Nudix hydrolase domain-containing protein</fullName>
    </recommendedName>
</protein>
<keyword evidence="9" id="KW-1185">Reference proteome</keyword>
<dbReference type="OMA" id="DTWFFVA"/>
<sequence length="332" mass="36991">MKRAVRLLSGAAAMSKPLRPASSIIICAPLRQGEHSPGADFRVLMLKRNARGPFGSLHVYPGGAVDAFDADLRWKEVIPHQEAETQSSKLPLSFWIAAIRETYEECGIPLLDPPLRLSAENASKWRNAVHKSAQEFFNLCIQTKSHPQIARLVHWSNWITPAFEKSRFDTHFFLTVLEAEHATEMVPVVDGIETLALDWFTPQEALQAFREGRVHLFPPQYCSLLTLSRLRLSDLRSYIAGTKSRTSAELAPILPEPALLTGGETAMVLPGDPLHSSAAQQTVDSQDVHRVLVKKEKGRFVDMRLVRRVRGEDLGEVYGAETTQDKLLGGKL</sequence>
<dbReference type="OrthoDB" id="1695362at2759"/>
<dbReference type="VEuPathDB" id="FungiDB:SPPG_00574"/>
<keyword evidence="6" id="KW-0464">Manganese</keyword>
<dbReference type="GO" id="GO:0016818">
    <property type="term" value="F:hydrolase activity, acting on acid anhydrides, in phosphorus-containing anhydrides"/>
    <property type="evidence" value="ECO:0007669"/>
    <property type="project" value="InterPro"/>
</dbReference>
<dbReference type="eggNOG" id="KOG3904">
    <property type="taxonomic scope" value="Eukaryota"/>
</dbReference>
<dbReference type="PROSITE" id="PS51462">
    <property type="entry name" value="NUDIX"/>
    <property type="match status" value="1"/>
</dbReference>
<evidence type="ECO:0000256" key="3">
    <source>
        <dbReference type="ARBA" id="ARBA00022723"/>
    </source>
</evidence>
<dbReference type="AlphaFoldDB" id="A0A0L0HU43"/>
<dbReference type="InParanoid" id="A0A0L0HU43"/>
<dbReference type="Gene3D" id="3.90.79.10">
    <property type="entry name" value="Nucleoside Triphosphate Pyrophosphohydrolase"/>
    <property type="match status" value="1"/>
</dbReference>
<comment type="cofactor">
    <cofactor evidence="2">
        <name>Mg(2+)</name>
        <dbReference type="ChEBI" id="CHEBI:18420"/>
    </cofactor>
</comment>
<evidence type="ECO:0000256" key="1">
    <source>
        <dbReference type="ARBA" id="ARBA00001936"/>
    </source>
</evidence>
<keyword evidence="3" id="KW-0479">Metal-binding</keyword>
<evidence type="ECO:0000313" key="8">
    <source>
        <dbReference type="EMBL" id="KND04876.1"/>
    </source>
</evidence>
<keyword evidence="5" id="KW-0460">Magnesium</keyword>
<dbReference type="RefSeq" id="XP_016612915.1">
    <property type="nucleotide sequence ID" value="XM_016748903.1"/>
</dbReference>
<evidence type="ECO:0000256" key="2">
    <source>
        <dbReference type="ARBA" id="ARBA00001946"/>
    </source>
</evidence>
<dbReference type="GO" id="GO:0046872">
    <property type="term" value="F:metal ion binding"/>
    <property type="evidence" value="ECO:0007669"/>
    <property type="project" value="UniProtKB-KW"/>
</dbReference>
<dbReference type="GO" id="GO:0005739">
    <property type="term" value="C:mitochondrion"/>
    <property type="evidence" value="ECO:0007669"/>
    <property type="project" value="TreeGrafter"/>
</dbReference>
<evidence type="ECO:0000256" key="6">
    <source>
        <dbReference type="ARBA" id="ARBA00023211"/>
    </source>
</evidence>
<reference evidence="8 9" key="1">
    <citation type="submission" date="2009-08" db="EMBL/GenBank/DDBJ databases">
        <title>The Genome Sequence of Spizellomyces punctatus strain DAOM BR117.</title>
        <authorList>
            <consortium name="The Broad Institute Genome Sequencing Platform"/>
            <person name="Russ C."/>
            <person name="Cuomo C."/>
            <person name="Shea T."/>
            <person name="Young S.K."/>
            <person name="Zeng Q."/>
            <person name="Koehrsen M."/>
            <person name="Haas B."/>
            <person name="Borodovsky M."/>
            <person name="Guigo R."/>
            <person name="Alvarado L."/>
            <person name="Berlin A."/>
            <person name="Bochicchio J."/>
            <person name="Borenstein D."/>
            <person name="Chapman S."/>
            <person name="Chen Z."/>
            <person name="Engels R."/>
            <person name="Freedman E."/>
            <person name="Gellesch M."/>
            <person name="Goldberg J."/>
            <person name="Griggs A."/>
            <person name="Gujja S."/>
            <person name="Heiman D."/>
            <person name="Hepburn T."/>
            <person name="Howarth C."/>
            <person name="Jen D."/>
            <person name="Larson L."/>
            <person name="Lewis B."/>
            <person name="Mehta T."/>
            <person name="Park D."/>
            <person name="Pearson M."/>
            <person name="Roberts A."/>
            <person name="Saif S."/>
            <person name="Shenoy N."/>
            <person name="Sisk P."/>
            <person name="Stolte C."/>
            <person name="Sykes S."/>
            <person name="Thomson T."/>
            <person name="Walk T."/>
            <person name="White J."/>
            <person name="Yandava C."/>
            <person name="Burger G."/>
            <person name="Gray M.W."/>
            <person name="Holland P.W.H."/>
            <person name="King N."/>
            <person name="Lang F.B.F."/>
            <person name="Roger A.J."/>
            <person name="Ruiz-Trillo I."/>
            <person name="Lander E."/>
            <person name="Nusbaum C."/>
        </authorList>
    </citation>
    <scope>NUCLEOTIDE SEQUENCE [LARGE SCALE GENOMIC DNA]</scope>
    <source>
        <strain evidence="8 9">DAOM BR117</strain>
    </source>
</reference>
<dbReference type="InterPro" id="IPR000086">
    <property type="entry name" value="NUDIX_hydrolase_dom"/>
</dbReference>
<gene>
    <name evidence="8" type="ORF">SPPG_00574</name>
</gene>
<organism evidence="8 9">
    <name type="scientific">Spizellomyces punctatus (strain DAOM BR117)</name>
    <dbReference type="NCBI Taxonomy" id="645134"/>
    <lineage>
        <taxon>Eukaryota</taxon>
        <taxon>Fungi</taxon>
        <taxon>Fungi incertae sedis</taxon>
        <taxon>Chytridiomycota</taxon>
        <taxon>Chytridiomycota incertae sedis</taxon>
        <taxon>Chytridiomycetes</taxon>
        <taxon>Spizellomycetales</taxon>
        <taxon>Spizellomycetaceae</taxon>
        <taxon>Spizellomyces</taxon>
    </lineage>
</organism>
<evidence type="ECO:0000259" key="7">
    <source>
        <dbReference type="PROSITE" id="PS51462"/>
    </source>
</evidence>
<dbReference type="InterPro" id="IPR015797">
    <property type="entry name" value="NUDIX_hydrolase-like_dom_sf"/>
</dbReference>
<dbReference type="STRING" id="645134.A0A0L0HU43"/>
<accession>A0A0L0HU43</accession>
<comment type="cofactor">
    <cofactor evidence="1">
        <name>Mn(2+)</name>
        <dbReference type="ChEBI" id="CHEBI:29035"/>
    </cofactor>
</comment>
<dbReference type="PANTHER" id="PTHR12318">
    <property type="entry name" value="TESTOSTERONE-REGULATED PROTEIN RP2"/>
    <property type="match status" value="1"/>
</dbReference>
<evidence type="ECO:0000256" key="4">
    <source>
        <dbReference type="ARBA" id="ARBA00022801"/>
    </source>
</evidence>
<dbReference type="PANTHER" id="PTHR12318:SF0">
    <property type="entry name" value="ACYL-COENZYME A DIPHOSPHATASE NUDT19"/>
    <property type="match status" value="1"/>
</dbReference>
<dbReference type="SUPFAM" id="SSF55811">
    <property type="entry name" value="Nudix"/>
    <property type="match status" value="1"/>
</dbReference>